<gene>
    <name evidence="12" type="ORF">NB231_10663</name>
</gene>
<name>A4BNW0_9GAMM</name>
<sequence>MPFRTTDNSSAESERIEAAIAMATFHELTIAELRPVTREAVAITFAVPPALRETFRYRQGQHIALRTRIAGEQIMRTYSICAGVPTNALRIAVKRQPHGMFSNFANDELEPGQTLEVMPPRGHFYTPLDPNQAKHYLAFAAGSGITPVLSIIETTLAVERASRFTLVYGNRISASILFLEELADLKNTHLERFNLLHVLSREPADSGLLHGRITEEKCAQLCERCIDIAGVDECFICGPEPMRQAVTEALHAHGIERRRIHVELFTVPGERKRSLPPRHAATQADHAVSRVAIIVEGRRFEFDLARNTESLLEAGLRTGADLPFSCKGGVCATCRAKLLAGKVEMAANYALEDDELKAGYVLTCQSYPLSKNIVLDYDA</sequence>
<dbReference type="GO" id="GO:0016491">
    <property type="term" value="F:oxidoreductase activity"/>
    <property type="evidence" value="ECO:0007669"/>
    <property type="project" value="UniProtKB-KW"/>
</dbReference>
<comment type="cofactor">
    <cofactor evidence="9">
        <name>[2Fe-2S] cluster</name>
        <dbReference type="ChEBI" id="CHEBI:190135"/>
    </cofactor>
</comment>
<dbReference type="PRINTS" id="PR00371">
    <property type="entry name" value="FPNCR"/>
</dbReference>
<keyword evidence="3" id="KW-0001">2Fe-2S</keyword>
<dbReference type="SUPFAM" id="SSF63380">
    <property type="entry name" value="Riboflavin synthase domain-like"/>
    <property type="match status" value="1"/>
</dbReference>
<organism evidence="12 13">
    <name type="scientific">Nitrococcus mobilis Nb-231</name>
    <dbReference type="NCBI Taxonomy" id="314278"/>
    <lineage>
        <taxon>Bacteria</taxon>
        <taxon>Pseudomonadati</taxon>
        <taxon>Pseudomonadota</taxon>
        <taxon>Gammaproteobacteria</taxon>
        <taxon>Chromatiales</taxon>
        <taxon>Ectothiorhodospiraceae</taxon>
        <taxon>Nitrococcus</taxon>
    </lineage>
</organism>
<dbReference type="InterPro" id="IPR011884">
    <property type="entry name" value="PaaE"/>
</dbReference>
<keyword evidence="8" id="KW-0411">Iron-sulfur</keyword>
<evidence type="ECO:0000256" key="5">
    <source>
        <dbReference type="ARBA" id="ARBA00022827"/>
    </source>
</evidence>
<dbReference type="InterPro" id="IPR012675">
    <property type="entry name" value="Beta-grasp_dom_sf"/>
</dbReference>
<dbReference type="PRINTS" id="PR00410">
    <property type="entry name" value="PHEHYDRXLASE"/>
</dbReference>
<dbReference type="RefSeq" id="WP_005002376.1">
    <property type="nucleotide sequence ID" value="NZ_CH672427.1"/>
</dbReference>
<feature type="domain" description="FAD-binding FR-type" evidence="11">
    <location>
        <begin position="23"/>
        <end position="127"/>
    </location>
</feature>
<dbReference type="Gene3D" id="3.10.20.30">
    <property type="match status" value="1"/>
</dbReference>
<dbReference type="SUPFAM" id="SSF52343">
    <property type="entry name" value="Ferredoxin reductase-like, C-terminal NADP-linked domain"/>
    <property type="match status" value="1"/>
</dbReference>
<dbReference type="CDD" id="cd00207">
    <property type="entry name" value="fer2"/>
    <property type="match status" value="1"/>
</dbReference>
<dbReference type="InterPro" id="IPR001709">
    <property type="entry name" value="Flavoprot_Pyr_Nucl_cyt_Rdtase"/>
</dbReference>
<dbReference type="Pfam" id="PF00111">
    <property type="entry name" value="Fer2"/>
    <property type="match status" value="1"/>
</dbReference>
<keyword evidence="5" id="KW-0274">FAD</keyword>
<dbReference type="InterPro" id="IPR008333">
    <property type="entry name" value="Cbr1-like_FAD-bd_dom"/>
</dbReference>
<dbReference type="PANTHER" id="PTHR47354">
    <property type="entry name" value="NADH OXIDOREDUCTASE HCR"/>
    <property type="match status" value="1"/>
</dbReference>
<dbReference type="InterPro" id="IPR039261">
    <property type="entry name" value="FNR_nucleotide-bd"/>
</dbReference>
<dbReference type="HOGENOM" id="CLU_003827_14_1_6"/>
<evidence type="ECO:0000256" key="8">
    <source>
        <dbReference type="ARBA" id="ARBA00023014"/>
    </source>
</evidence>
<dbReference type="InterPro" id="IPR017938">
    <property type="entry name" value="Riboflavin_synthase-like_b-brl"/>
</dbReference>
<reference evidence="12 13" key="1">
    <citation type="submission" date="2006-02" db="EMBL/GenBank/DDBJ databases">
        <authorList>
            <person name="Waterbury J."/>
            <person name="Ferriera S."/>
            <person name="Johnson J."/>
            <person name="Kravitz S."/>
            <person name="Halpern A."/>
            <person name="Remington K."/>
            <person name="Beeson K."/>
            <person name="Tran B."/>
            <person name="Rogers Y.-H."/>
            <person name="Friedman R."/>
            <person name="Venter J.C."/>
        </authorList>
    </citation>
    <scope>NUCLEOTIDE SEQUENCE [LARGE SCALE GENOMIC DNA]</scope>
    <source>
        <strain evidence="12 13">Nb-231</strain>
    </source>
</reference>
<evidence type="ECO:0000256" key="6">
    <source>
        <dbReference type="ARBA" id="ARBA00023002"/>
    </source>
</evidence>
<dbReference type="eggNOG" id="COG1018">
    <property type="taxonomic scope" value="Bacteria"/>
</dbReference>
<dbReference type="STRING" id="314278.NB231_10663"/>
<evidence type="ECO:0000256" key="3">
    <source>
        <dbReference type="ARBA" id="ARBA00022714"/>
    </source>
</evidence>
<keyword evidence="2" id="KW-0285">Flavoprotein</keyword>
<dbReference type="GO" id="GO:0050660">
    <property type="term" value="F:flavin adenine dinucleotide binding"/>
    <property type="evidence" value="ECO:0007669"/>
    <property type="project" value="TreeGrafter"/>
</dbReference>
<dbReference type="EMBL" id="AAOF01000002">
    <property type="protein sequence ID" value="EAR22909.1"/>
    <property type="molecule type" value="Genomic_DNA"/>
</dbReference>
<proteinExistence type="predicted"/>
<dbReference type="AlphaFoldDB" id="A4BNW0"/>
<dbReference type="Gene3D" id="3.40.50.80">
    <property type="entry name" value="Nucleotide-binding domain of ferredoxin-NADP reductase (FNR) module"/>
    <property type="match status" value="1"/>
</dbReference>
<dbReference type="InterPro" id="IPR050415">
    <property type="entry name" value="MRET"/>
</dbReference>
<dbReference type="InterPro" id="IPR036010">
    <property type="entry name" value="2Fe-2S_ferredoxin-like_sf"/>
</dbReference>
<dbReference type="InterPro" id="IPR017927">
    <property type="entry name" value="FAD-bd_FR_type"/>
</dbReference>
<dbReference type="InterPro" id="IPR006058">
    <property type="entry name" value="2Fe2S_fd_BS"/>
</dbReference>
<dbReference type="PROSITE" id="PS00197">
    <property type="entry name" value="2FE2S_FER_1"/>
    <property type="match status" value="1"/>
</dbReference>
<dbReference type="PANTHER" id="PTHR47354:SF8">
    <property type="entry name" value="1,2-PHENYLACETYL-COA EPOXIDASE, SUBUNIT E"/>
    <property type="match status" value="1"/>
</dbReference>
<keyword evidence="4" id="KW-0479">Metal-binding</keyword>
<protein>
    <submittedName>
        <fullName evidence="12">Ring-hydroxylation complex protein 4</fullName>
    </submittedName>
</protein>
<accession>A4BNW0</accession>
<dbReference type="Pfam" id="PF00970">
    <property type="entry name" value="FAD_binding_6"/>
    <property type="match status" value="1"/>
</dbReference>
<feature type="domain" description="2Fe-2S ferredoxin-type" evidence="10">
    <location>
        <begin position="289"/>
        <end position="379"/>
    </location>
</feature>
<dbReference type="GO" id="GO:0051537">
    <property type="term" value="F:2 iron, 2 sulfur cluster binding"/>
    <property type="evidence" value="ECO:0007669"/>
    <property type="project" value="UniProtKB-KW"/>
</dbReference>
<evidence type="ECO:0000256" key="9">
    <source>
        <dbReference type="ARBA" id="ARBA00034078"/>
    </source>
</evidence>
<dbReference type="SUPFAM" id="SSF54292">
    <property type="entry name" value="2Fe-2S ferredoxin-like"/>
    <property type="match status" value="1"/>
</dbReference>
<dbReference type="Proteomes" id="UP000003374">
    <property type="component" value="Unassembled WGS sequence"/>
</dbReference>
<comment type="cofactor">
    <cofactor evidence="1">
        <name>FAD</name>
        <dbReference type="ChEBI" id="CHEBI:57692"/>
    </cofactor>
</comment>
<comment type="caution">
    <text evidence="12">The sequence shown here is derived from an EMBL/GenBank/DDBJ whole genome shotgun (WGS) entry which is preliminary data.</text>
</comment>
<evidence type="ECO:0000256" key="1">
    <source>
        <dbReference type="ARBA" id="ARBA00001974"/>
    </source>
</evidence>
<dbReference type="GO" id="GO:0010124">
    <property type="term" value="P:phenylacetate catabolic process"/>
    <property type="evidence" value="ECO:0007669"/>
    <property type="project" value="InterPro"/>
</dbReference>
<dbReference type="CDD" id="cd06214">
    <property type="entry name" value="PA_degradation_oxidoreductase_like"/>
    <property type="match status" value="1"/>
</dbReference>
<dbReference type="GO" id="GO:0046872">
    <property type="term" value="F:metal ion binding"/>
    <property type="evidence" value="ECO:0007669"/>
    <property type="project" value="UniProtKB-KW"/>
</dbReference>
<keyword evidence="13" id="KW-1185">Reference proteome</keyword>
<evidence type="ECO:0000259" key="11">
    <source>
        <dbReference type="PROSITE" id="PS51384"/>
    </source>
</evidence>
<keyword evidence="6" id="KW-0560">Oxidoreductase</keyword>
<dbReference type="Gene3D" id="2.40.30.10">
    <property type="entry name" value="Translation factors"/>
    <property type="match status" value="1"/>
</dbReference>
<evidence type="ECO:0000256" key="2">
    <source>
        <dbReference type="ARBA" id="ARBA00022630"/>
    </source>
</evidence>
<dbReference type="PROSITE" id="PS51085">
    <property type="entry name" value="2FE2S_FER_2"/>
    <property type="match status" value="1"/>
</dbReference>
<dbReference type="Pfam" id="PF00175">
    <property type="entry name" value="NAD_binding_1"/>
    <property type="match status" value="1"/>
</dbReference>
<dbReference type="PROSITE" id="PS51384">
    <property type="entry name" value="FAD_FR"/>
    <property type="match status" value="1"/>
</dbReference>
<dbReference type="NCBIfam" id="TIGR02160">
    <property type="entry name" value="PA_CoA_Oxy5"/>
    <property type="match status" value="1"/>
</dbReference>
<evidence type="ECO:0000313" key="12">
    <source>
        <dbReference type="EMBL" id="EAR22909.1"/>
    </source>
</evidence>
<evidence type="ECO:0000313" key="13">
    <source>
        <dbReference type="Proteomes" id="UP000003374"/>
    </source>
</evidence>
<keyword evidence="7" id="KW-0408">Iron</keyword>
<dbReference type="InterPro" id="IPR001433">
    <property type="entry name" value="OxRdtase_FAD/NAD-bd"/>
</dbReference>
<dbReference type="InterPro" id="IPR001041">
    <property type="entry name" value="2Fe-2S_ferredoxin-type"/>
</dbReference>
<evidence type="ECO:0000256" key="7">
    <source>
        <dbReference type="ARBA" id="ARBA00023004"/>
    </source>
</evidence>
<evidence type="ECO:0000259" key="10">
    <source>
        <dbReference type="PROSITE" id="PS51085"/>
    </source>
</evidence>
<evidence type="ECO:0000256" key="4">
    <source>
        <dbReference type="ARBA" id="ARBA00022723"/>
    </source>
</evidence>